<comment type="caution">
    <text evidence="1">The sequence shown here is derived from an EMBL/GenBank/DDBJ whole genome shotgun (WGS) entry which is preliminary data.</text>
</comment>
<keyword evidence="2" id="KW-1185">Reference proteome</keyword>
<sequence>MTSDLSALPAAPASPGSECYAELVFKFCSFAQMANAGPSQVSLDVSTVEEIIDYIVSARQRGSESLIGFHWQASKVHDLSEQLDARLLELDEPKIQRFEYDYESETVYLDFKGKSEFHYQVRAGLRRYIENRIAELSALATMYDPEIRRLIGSISERGAFLMEYEGKICKQADASFGPARQYINSSDGKIRAVLILDLQYPSMQKASVSLLAADDSSSHWIQHHELYHDDHLDQQPAEQVDLYLSDFVGLAGLPETYCRPSTAELAAGTTRNPMITRTFERLRPSFAWLAIDTIRQSLLPRSAMRRKTHTRKRSGVWLKSAWNWSGVWPKSAWS</sequence>
<dbReference type="RefSeq" id="XP_070921267.1">
    <property type="nucleotide sequence ID" value="XM_071065166.1"/>
</dbReference>
<gene>
    <name evidence="1" type="ORF">MFIFM68171_09747</name>
</gene>
<accession>A0ABQ0GP76</accession>
<reference evidence="1 2" key="1">
    <citation type="submission" date="2024-09" db="EMBL/GenBank/DDBJ databases">
        <title>Itraconazole resistance in Madurella fahalii resulting from another homologue of gene encoding cytochrome P450 14-alpha sterol demethylase (CYP51).</title>
        <authorList>
            <person name="Yoshioka I."/>
            <person name="Fahal A.H."/>
            <person name="Kaneko S."/>
            <person name="Yaguchi T."/>
        </authorList>
    </citation>
    <scope>NUCLEOTIDE SEQUENCE [LARGE SCALE GENOMIC DNA]</scope>
    <source>
        <strain evidence="1 2">IFM 68171</strain>
    </source>
</reference>
<proteinExistence type="predicted"/>
<name>A0ABQ0GP76_9PEZI</name>
<protein>
    <submittedName>
        <fullName evidence="1">Uncharacterized protein</fullName>
    </submittedName>
</protein>
<dbReference type="Proteomes" id="UP001628179">
    <property type="component" value="Unassembled WGS sequence"/>
</dbReference>
<organism evidence="1 2">
    <name type="scientific">Madurella fahalii</name>
    <dbReference type="NCBI Taxonomy" id="1157608"/>
    <lineage>
        <taxon>Eukaryota</taxon>
        <taxon>Fungi</taxon>
        <taxon>Dikarya</taxon>
        <taxon>Ascomycota</taxon>
        <taxon>Pezizomycotina</taxon>
        <taxon>Sordariomycetes</taxon>
        <taxon>Sordariomycetidae</taxon>
        <taxon>Sordariales</taxon>
        <taxon>Sordariales incertae sedis</taxon>
        <taxon>Madurella</taxon>
    </lineage>
</organism>
<dbReference type="GeneID" id="98180489"/>
<evidence type="ECO:0000313" key="1">
    <source>
        <dbReference type="EMBL" id="GAB1319537.1"/>
    </source>
</evidence>
<dbReference type="EMBL" id="BAAFSV010000005">
    <property type="protein sequence ID" value="GAB1319537.1"/>
    <property type="molecule type" value="Genomic_DNA"/>
</dbReference>
<evidence type="ECO:0000313" key="2">
    <source>
        <dbReference type="Proteomes" id="UP001628179"/>
    </source>
</evidence>